<proteinExistence type="inferred from homology"/>
<dbReference type="CDD" id="cd24058">
    <property type="entry name" value="ASKHA_NBD_ROK_PPGK"/>
    <property type="match status" value="1"/>
</dbReference>
<dbReference type="EMBL" id="JAGSOG010000050">
    <property type="protein sequence ID" value="MBR7834185.1"/>
    <property type="molecule type" value="Genomic_DNA"/>
</dbReference>
<dbReference type="InterPro" id="IPR000600">
    <property type="entry name" value="ROK"/>
</dbReference>
<sequence length="271" mass="28074">MAVPSLHTSPARHLAHSGGVALGIDIGGTGIKGAPVDLKTGTLKEERFRVPTPQPARPKAVAEVVGQIVGHFDWSGPIGVTFPGVVSNGIIHTAANVSKEWVGLSAAEVFGPALGSGAQAPFVINDADAAGLAEITHGAALGQNGVVLMLTLGTGIGSALFTDGHLVPNTELGHLRVRGKDAERRASAKVKEDKNLSWAKWAKRLQEYLEMVEMLFTPDLVVFGGGVSKHPDKFLPLLRMHAHMVPAQMANNAGIIGAAFAAAGAVPSLHA</sequence>
<dbReference type="PANTHER" id="PTHR18964">
    <property type="entry name" value="ROK (REPRESSOR, ORF, KINASE) FAMILY"/>
    <property type="match status" value="1"/>
</dbReference>
<reference evidence="2" key="1">
    <citation type="submission" date="2021-04" db="EMBL/GenBank/DDBJ databases">
        <title>Genome based classification of Actinospica acidithermotolerans sp. nov., an actinobacterium isolated from an Indonesian hot spring.</title>
        <authorList>
            <person name="Kusuma A.B."/>
            <person name="Putra K.E."/>
            <person name="Nafisah S."/>
            <person name="Loh J."/>
            <person name="Nouioui I."/>
            <person name="Goodfellow M."/>
        </authorList>
    </citation>
    <scope>NUCLEOTIDE SEQUENCE</scope>
    <source>
        <strain evidence="2">CSCA 57</strain>
    </source>
</reference>
<dbReference type="PANTHER" id="PTHR18964:SF146">
    <property type="entry name" value="POLYPHOSPHATE GLUCOKINASE"/>
    <property type="match status" value="1"/>
</dbReference>
<dbReference type="RefSeq" id="WP_212528706.1">
    <property type="nucleotide sequence ID" value="NZ_JAGSOG010000050.1"/>
</dbReference>
<evidence type="ECO:0000313" key="3">
    <source>
        <dbReference type="Proteomes" id="UP000675781"/>
    </source>
</evidence>
<evidence type="ECO:0000313" key="2">
    <source>
        <dbReference type="EMBL" id="MBR7834185.1"/>
    </source>
</evidence>
<keyword evidence="3" id="KW-1185">Reference proteome</keyword>
<comment type="caution">
    <text evidence="2">The sequence shown here is derived from an EMBL/GenBank/DDBJ whole genome shotgun (WGS) entry which is preliminary data.</text>
</comment>
<evidence type="ECO:0000256" key="1">
    <source>
        <dbReference type="ARBA" id="ARBA00006479"/>
    </source>
</evidence>
<organism evidence="2 3">
    <name type="scientific">Actinospica durhamensis</name>
    <dbReference type="NCBI Taxonomy" id="1508375"/>
    <lineage>
        <taxon>Bacteria</taxon>
        <taxon>Bacillati</taxon>
        <taxon>Actinomycetota</taxon>
        <taxon>Actinomycetes</taxon>
        <taxon>Catenulisporales</taxon>
        <taxon>Actinospicaceae</taxon>
        <taxon>Actinospica</taxon>
    </lineage>
</organism>
<dbReference type="InterPro" id="IPR043129">
    <property type="entry name" value="ATPase_NBD"/>
</dbReference>
<protein>
    <submittedName>
        <fullName evidence="2">ROK family protein</fullName>
    </submittedName>
</protein>
<gene>
    <name evidence="2" type="ORF">KDL01_12995</name>
</gene>
<accession>A0A941EKK9</accession>
<dbReference type="SUPFAM" id="SSF53067">
    <property type="entry name" value="Actin-like ATPase domain"/>
    <property type="match status" value="1"/>
</dbReference>
<comment type="similarity">
    <text evidence="1">Belongs to the ROK (NagC/XylR) family.</text>
</comment>
<name>A0A941EKK9_9ACTN</name>
<dbReference type="Pfam" id="PF00480">
    <property type="entry name" value="ROK"/>
    <property type="match status" value="1"/>
</dbReference>
<dbReference type="AlphaFoldDB" id="A0A941EKK9"/>
<dbReference type="Gene3D" id="3.30.420.40">
    <property type="match status" value="2"/>
</dbReference>
<dbReference type="Proteomes" id="UP000675781">
    <property type="component" value="Unassembled WGS sequence"/>
</dbReference>
<dbReference type="NCBIfam" id="NF045942">
    <property type="entry name" value="PolPhglucPhase"/>
    <property type="match status" value="1"/>
</dbReference>